<dbReference type="STRING" id="35128.B8CDR3"/>
<keyword evidence="6" id="KW-0472">Membrane</keyword>
<comment type="subcellular location">
    <subcellularLocation>
        <location evidence="1">Membrane</location>
        <topology evidence="1">Multi-pass membrane protein</topology>
    </subcellularLocation>
</comment>
<dbReference type="InParanoid" id="B8CDR3"/>
<dbReference type="InterPro" id="IPR004481">
    <property type="entry name" value="K/Na/Ca-exchanger"/>
</dbReference>
<feature type="region of interest" description="Disordered" evidence="8">
    <location>
        <begin position="257"/>
        <end position="287"/>
    </location>
</feature>
<keyword evidence="4" id="KW-0812">Transmembrane</keyword>
<dbReference type="GO" id="GO:0005886">
    <property type="term" value="C:plasma membrane"/>
    <property type="evidence" value="ECO:0000318"/>
    <property type="project" value="GO_Central"/>
</dbReference>
<dbReference type="GO" id="GO:0006874">
    <property type="term" value="P:intracellular calcium ion homeostasis"/>
    <property type="evidence" value="ECO:0000318"/>
    <property type="project" value="GO_Central"/>
</dbReference>
<dbReference type="PANTHER" id="PTHR10846:SF8">
    <property type="entry name" value="INNER MEMBRANE PROTEIN YRBG"/>
    <property type="match status" value="1"/>
</dbReference>
<dbReference type="PaxDb" id="35128-Thaps10295"/>
<keyword evidence="7" id="KW-0175">Coiled coil</keyword>
<dbReference type="Proteomes" id="UP000001449">
    <property type="component" value="Chromosome 15"/>
</dbReference>
<feature type="region of interest" description="Disordered" evidence="8">
    <location>
        <begin position="189"/>
        <end position="245"/>
    </location>
</feature>
<dbReference type="HOGENOM" id="CLU_324057_0_0_1"/>
<evidence type="ECO:0000313" key="10">
    <source>
        <dbReference type="Proteomes" id="UP000001449"/>
    </source>
</evidence>
<dbReference type="KEGG" id="tps:THAPSDRAFT_10295"/>
<reference evidence="9 10" key="1">
    <citation type="journal article" date="2004" name="Science">
        <title>The genome of the diatom Thalassiosira pseudonana: ecology, evolution, and metabolism.</title>
        <authorList>
            <person name="Armbrust E.V."/>
            <person name="Berges J.A."/>
            <person name="Bowler C."/>
            <person name="Green B.R."/>
            <person name="Martinez D."/>
            <person name="Putnam N.H."/>
            <person name="Zhou S."/>
            <person name="Allen A.E."/>
            <person name="Apt K.E."/>
            <person name="Bechner M."/>
            <person name="Brzezinski M.A."/>
            <person name="Chaal B.K."/>
            <person name="Chiovitti A."/>
            <person name="Davis A.K."/>
            <person name="Demarest M.S."/>
            <person name="Detter J.C."/>
            <person name="Glavina T."/>
            <person name="Goodstein D."/>
            <person name="Hadi M.Z."/>
            <person name="Hellsten U."/>
            <person name="Hildebrand M."/>
            <person name="Jenkins B.D."/>
            <person name="Jurka J."/>
            <person name="Kapitonov V.V."/>
            <person name="Kroger N."/>
            <person name="Lau W.W."/>
            <person name="Lane T.W."/>
            <person name="Larimer F.W."/>
            <person name="Lippmeier J.C."/>
            <person name="Lucas S."/>
            <person name="Medina M."/>
            <person name="Montsant A."/>
            <person name="Obornik M."/>
            <person name="Parker M.S."/>
            <person name="Palenik B."/>
            <person name="Pazour G.J."/>
            <person name="Richardson P.M."/>
            <person name="Rynearson T.A."/>
            <person name="Saito M.A."/>
            <person name="Schwartz D.C."/>
            <person name="Thamatrakoln K."/>
            <person name="Valentin K."/>
            <person name="Vardi A."/>
            <person name="Wilkerson F.P."/>
            <person name="Rokhsar D.S."/>
        </authorList>
    </citation>
    <scope>NUCLEOTIDE SEQUENCE [LARGE SCALE GENOMIC DNA]</scope>
    <source>
        <strain evidence="9 10">CCMP1335</strain>
    </source>
</reference>
<name>B8CDR3_THAPS</name>
<reference evidence="9 10" key="2">
    <citation type="journal article" date="2008" name="Nature">
        <title>The Phaeodactylum genome reveals the evolutionary history of diatom genomes.</title>
        <authorList>
            <person name="Bowler C."/>
            <person name="Allen A.E."/>
            <person name="Badger J.H."/>
            <person name="Grimwood J."/>
            <person name="Jabbari K."/>
            <person name="Kuo A."/>
            <person name="Maheswari U."/>
            <person name="Martens C."/>
            <person name="Maumus F."/>
            <person name="Otillar R.P."/>
            <person name="Rayko E."/>
            <person name="Salamov A."/>
            <person name="Vandepoele K."/>
            <person name="Beszteri B."/>
            <person name="Gruber A."/>
            <person name="Heijde M."/>
            <person name="Katinka M."/>
            <person name="Mock T."/>
            <person name="Valentin K."/>
            <person name="Verret F."/>
            <person name="Berges J.A."/>
            <person name="Brownlee C."/>
            <person name="Cadoret J.P."/>
            <person name="Chiovitti A."/>
            <person name="Choi C.J."/>
            <person name="Coesel S."/>
            <person name="De Martino A."/>
            <person name="Detter J.C."/>
            <person name="Durkin C."/>
            <person name="Falciatore A."/>
            <person name="Fournet J."/>
            <person name="Haruta M."/>
            <person name="Huysman M.J."/>
            <person name="Jenkins B.D."/>
            <person name="Jiroutova K."/>
            <person name="Jorgensen R.E."/>
            <person name="Joubert Y."/>
            <person name="Kaplan A."/>
            <person name="Kroger N."/>
            <person name="Kroth P.G."/>
            <person name="La Roche J."/>
            <person name="Lindquist E."/>
            <person name="Lommer M."/>
            <person name="Martin-Jezequel V."/>
            <person name="Lopez P.J."/>
            <person name="Lucas S."/>
            <person name="Mangogna M."/>
            <person name="McGinnis K."/>
            <person name="Medlin L.K."/>
            <person name="Montsant A."/>
            <person name="Oudot-Le Secq M.P."/>
            <person name="Napoli C."/>
            <person name="Obornik M."/>
            <person name="Parker M.S."/>
            <person name="Petit J.L."/>
            <person name="Porcel B.M."/>
            <person name="Poulsen N."/>
            <person name="Robison M."/>
            <person name="Rychlewski L."/>
            <person name="Rynearson T.A."/>
            <person name="Schmutz J."/>
            <person name="Shapiro H."/>
            <person name="Siaut M."/>
            <person name="Stanley M."/>
            <person name="Sussman M.R."/>
            <person name="Taylor A.R."/>
            <person name="Vardi A."/>
            <person name="von Dassow P."/>
            <person name="Vyverman W."/>
            <person name="Willis A."/>
            <person name="Wyrwicz L.S."/>
            <person name="Rokhsar D.S."/>
            <person name="Weissenbach J."/>
            <person name="Armbrust E.V."/>
            <person name="Green B.R."/>
            <person name="Van de Peer Y."/>
            <person name="Grigoriev I.V."/>
        </authorList>
    </citation>
    <scope>NUCLEOTIDE SEQUENCE [LARGE SCALE GENOMIC DNA]</scope>
    <source>
        <strain evidence="9 10">CCMP1335</strain>
    </source>
</reference>
<dbReference type="GO" id="GO:0008273">
    <property type="term" value="F:calcium, potassium:sodium antiporter activity"/>
    <property type="evidence" value="ECO:0000318"/>
    <property type="project" value="GO_Central"/>
</dbReference>
<keyword evidence="5" id="KW-1133">Transmembrane helix</keyword>
<protein>
    <submittedName>
        <fullName evidence="9">Uncharacterized protein</fullName>
    </submittedName>
</protein>
<feature type="compositionally biased region" description="Polar residues" evidence="8">
    <location>
        <begin position="434"/>
        <end position="447"/>
    </location>
</feature>
<evidence type="ECO:0000256" key="7">
    <source>
        <dbReference type="SAM" id="Coils"/>
    </source>
</evidence>
<dbReference type="GeneID" id="7450311"/>
<evidence type="ECO:0000256" key="8">
    <source>
        <dbReference type="SAM" id="MobiDB-lite"/>
    </source>
</evidence>
<evidence type="ECO:0000256" key="3">
    <source>
        <dbReference type="ARBA" id="ARBA00022449"/>
    </source>
</evidence>
<dbReference type="Gene3D" id="1.20.1420.30">
    <property type="entry name" value="NCX, central ion-binding region"/>
    <property type="match status" value="1"/>
</dbReference>
<dbReference type="InterPro" id="IPR044880">
    <property type="entry name" value="NCX_ion-bd_dom_sf"/>
</dbReference>
<evidence type="ECO:0000256" key="6">
    <source>
        <dbReference type="ARBA" id="ARBA00023136"/>
    </source>
</evidence>
<evidence type="ECO:0000256" key="4">
    <source>
        <dbReference type="ARBA" id="ARBA00022692"/>
    </source>
</evidence>
<keyword evidence="10" id="KW-1185">Reference proteome</keyword>
<proteinExistence type="inferred from homology"/>
<keyword evidence="3" id="KW-0050">Antiport</keyword>
<dbReference type="RefSeq" id="XP_002294151.1">
    <property type="nucleotide sequence ID" value="XM_002294115.1"/>
</dbReference>
<dbReference type="PANTHER" id="PTHR10846">
    <property type="entry name" value="SODIUM/POTASSIUM/CALCIUM EXCHANGER"/>
    <property type="match status" value="1"/>
</dbReference>
<accession>B8CDR3</accession>
<dbReference type="EMBL" id="CM000650">
    <property type="protein sequence ID" value="EED88506.1"/>
    <property type="molecule type" value="Genomic_DNA"/>
</dbReference>
<dbReference type="GO" id="GO:0070588">
    <property type="term" value="P:calcium ion transmembrane transport"/>
    <property type="evidence" value="ECO:0000318"/>
    <property type="project" value="GO_Central"/>
</dbReference>
<gene>
    <name evidence="9" type="ORF">THAPSDRAFT_10295</name>
</gene>
<sequence>MTIASKEPKVSAIFTPSLPDYMTNKVAAENGFGNQTVSNAFGSNTFNIMIGLDPPWTLYIAATGFEPYHGLRNEGIVESIITLASWVCTPIPTCASVAPEASSVVGNVLVTDRADCSAAVLEYGNDENQSGNMYMFDVGGKNTRDVVSKLSSSPLASSTAEVVAQKKKLSLVEQRAAMFDRSPFGNPIIINNSNQRSDGGIIGRADKKWTKEHSNSTVDEIEKRSEEATTSSDHKKDDGTPSPIASSVALTNQITSSYQAAPASSESSAPGLPSTTSTSAEELTSPSHLDFASKKKAIFNFCSKQSDRRDVLHGRKFGRSHVVAENAQKEMSGGGEDEVKQKLVEAARNETAQGLNEDSRVAEVREANNEIDTEVKAEAYVSMKSSPSPHLLKPSEINIGKKVSGLTSTFADNFFMHVDSSSNNPHNVAENQLTSPSTHVNTSTAVASPSPHLLRPSQLNLGHNKRVPTNSNKTNHTDFASNFMSVVDSPANGIHSNNNAGCKYSSGIALHGMVGSSSPQMMKPSQMNLGKRSSNNGGGFTTNFMDAVASPLSVEYKSNNKIYSSNTSNSSANFQDEVDFDNFNEDRVEKMLAEDAAEDEIEMDFMLPPGGAVWGGGNSDERESGERGRAADGFGDTEKGEVYDNDKNAVDCFGLVGDEFEPAEKKVSFVPTTVHEEVDRHRGRDSGTSFVTFDSQWTSDTKMTGEVPIAFDSSNLSSGMFESHDDEEEDNATATKSELDAILDMPTPKIRQCEERQQQKGRFFGDDDDDTEEEFEANFTSSNLNFIEIKTRYDEKIAQLEKANENKSVEIEMIKEEMMSQHSQIQLLVNQNLSSRDMIESQRKEIEDLNAPLNVEQASVEEKYAQKNGRRGSARFKYGKKLNKILKHRIGQ</sequence>
<evidence type="ECO:0000256" key="2">
    <source>
        <dbReference type="ARBA" id="ARBA00005364"/>
    </source>
</evidence>
<organism evidence="9 10">
    <name type="scientific">Thalassiosira pseudonana</name>
    <name type="common">Marine diatom</name>
    <name type="synonym">Cyclotella nana</name>
    <dbReference type="NCBI Taxonomy" id="35128"/>
    <lineage>
        <taxon>Eukaryota</taxon>
        <taxon>Sar</taxon>
        <taxon>Stramenopiles</taxon>
        <taxon>Ochrophyta</taxon>
        <taxon>Bacillariophyta</taxon>
        <taxon>Coscinodiscophyceae</taxon>
        <taxon>Thalassiosirophycidae</taxon>
        <taxon>Thalassiosirales</taxon>
        <taxon>Thalassiosiraceae</taxon>
        <taxon>Thalassiosira</taxon>
    </lineage>
</organism>
<feature type="coiled-coil region" evidence="7">
    <location>
        <begin position="790"/>
        <end position="817"/>
    </location>
</feature>
<evidence type="ECO:0000256" key="5">
    <source>
        <dbReference type="ARBA" id="ARBA00022989"/>
    </source>
</evidence>
<dbReference type="GO" id="GO:0005262">
    <property type="term" value="F:calcium channel activity"/>
    <property type="evidence" value="ECO:0000318"/>
    <property type="project" value="GO_Central"/>
</dbReference>
<feature type="region of interest" description="Disordered" evidence="8">
    <location>
        <begin position="434"/>
        <end position="475"/>
    </location>
</feature>
<feature type="region of interest" description="Disordered" evidence="8">
    <location>
        <begin position="616"/>
        <end position="641"/>
    </location>
</feature>
<feature type="compositionally biased region" description="Basic and acidic residues" evidence="8">
    <location>
        <begin position="619"/>
        <end position="641"/>
    </location>
</feature>
<comment type="similarity">
    <text evidence="2">Belongs to the Ca(2+):cation antiporter (CaCA) (TC 2.A.19) family. SLC24A subfamily.</text>
</comment>
<evidence type="ECO:0000256" key="1">
    <source>
        <dbReference type="ARBA" id="ARBA00004141"/>
    </source>
</evidence>
<keyword evidence="3" id="KW-0813">Transport</keyword>
<feature type="compositionally biased region" description="Basic and acidic residues" evidence="8">
    <location>
        <begin position="204"/>
        <end position="239"/>
    </location>
</feature>
<evidence type="ECO:0000313" key="9">
    <source>
        <dbReference type="EMBL" id="EED88506.1"/>
    </source>
</evidence>
<feature type="compositionally biased region" description="Polar residues" evidence="8">
    <location>
        <begin position="457"/>
        <end position="475"/>
    </location>
</feature>
<dbReference type="AlphaFoldDB" id="B8CDR3"/>